<protein>
    <recommendedName>
        <fullName evidence="2">PEGA domain-containing protein</fullName>
    </recommendedName>
</protein>
<accession>A0A2V4KSV7</accession>
<dbReference type="AlphaFoldDB" id="A0A2V4KSV7"/>
<organism evidence="3 4">
    <name type="scientific">Aquipseudomonas alcaligenes</name>
    <name type="common">Pseudomonas alcaligenes</name>
    <dbReference type="NCBI Taxonomy" id="43263"/>
    <lineage>
        <taxon>Bacteria</taxon>
        <taxon>Pseudomonadati</taxon>
        <taxon>Pseudomonadota</taxon>
        <taxon>Gammaproteobacteria</taxon>
        <taxon>Pseudomonadales</taxon>
        <taxon>Pseudomonadaceae</taxon>
        <taxon>Aquipseudomonas</taxon>
    </lineage>
</organism>
<dbReference type="Pfam" id="PF08308">
    <property type="entry name" value="PEGA"/>
    <property type="match status" value="1"/>
</dbReference>
<sequence length="353" mass="39617">MESIEVMIGSKKSTVMGVMMLLGLAFVSMAVANVEQQGGSEGNQSLADAYRQQKQELEVIEAELSDVGAQLDSARSDYESALAKRDSIKSGVSSQLEQFFETAMGQQQITMLLTQYAEQLQELEAHKGLMQARESAFNDVEKRKVKQESKVAFLETQMSLLKEAEDRKLVAQLAGSLRQDVSFSRDLTFRCDFGSTLRQCLEQKNFNADIPSWLAEHYVQKMSDFEGVDVSTLAVNKDYFKFSAKHQFTSAQIDLNNIVSAKVDFTVKVEPHRALPCILLSVDKKLCDFVTHRLQVRSNRHGDEVLINGKSYGSTPLVVSLEGGKYDLVVKHQNSSRARQIELASDKKLFFRF</sequence>
<name>A0A2V4KSV7_AQUAC</name>
<dbReference type="Proteomes" id="UP000248146">
    <property type="component" value="Unassembled WGS sequence"/>
</dbReference>
<proteinExistence type="predicted"/>
<comment type="caution">
    <text evidence="3">The sequence shown here is derived from an EMBL/GenBank/DDBJ whole genome shotgun (WGS) entry which is preliminary data.</text>
</comment>
<feature type="coiled-coil region" evidence="1">
    <location>
        <begin position="43"/>
        <end position="77"/>
    </location>
</feature>
<evidence type="ECO:0000259" key="2">
    <source>
        <dbReference type="Pfam" id="PF08308"/>
    </source>
</evidence>
<evidence type="ECO:0000313" key="3">
    <source>
        <dbReference type="EMBL" id="PYC20202.1"/>
    </source>
</evidence>
<feature type="coiled-coil region" evidence="1">
    <location>
        <begin position="113"/>
        <end position="157"/>
    </location>
</feature>
<evidence type="ECO:0000256" key="1">
    <source>
        <dbReference type="SAM" id="Coils"/>
    </source>
</evidence>
<gene>
    <name evidence="3" type="ORF">DMO17_18570</name>
</gene>
<dbReference type="EMBL" id="QJRX01000011">
    <property type="protein sequence ID" value="PYC20202.1"/>
    <property type="molecule type" value="Genomic_DNA"/>
</dbReference>
<keyword evidence="1" id="KW-0175">Coiled coil</keyword>
<feature type="domain" description="PEGA" evidence="2">
    <location>
        <begin position="293"/>
        <end position="333"/>
    </location>
</feature>
<dbReference type="RefSeq" id="WP_110683967.1">
    <property type="nucleotide sequence ID" value="NZ_QJRX01000011.1"/>
</dbReference>
<evidence type="ECO:0000313" key="4">
    <source>
        <dbReference type="Proteomes" id="UP000248146"/>
    </source>
</evidence>
<dbReference type="OrthoDB" id="9768004at2"/>
<dbReference type="InterPro" id="IPR013229">
    <property type="entry name" value="PEGA"/>
</dbReference>
<reference evidence="3 4" key="1">
    <citation type="submission" date="2018-06" db="EMBL/GenBank/DDBJ databases">
        <title>Pseudomonas diversity within urban Lake Michigan freshwaters.</title>
        <authorList>
            <person name="Batrich M."/>
            <person name="Hatzopoulos T."/>
            <person name="Putonti C."/>
        </authorList>
    </citation>
    <scope>NUCLEOTIDE SEQUENCE [LARGE SCALE GENOMIC DNA]</scope>
    <source>
        <strain evidence="3 4">MB-090714</strain>
    </source>
</reference>